<accession>A0A2H3TKV9</accession>
<gene>
    <name evidence="1" type="ORF">FRV6_13402</name>
</gene>
<reference evidence="2" key="1">
    <citation type="submission" date="2016-09" db="EMBL/GenBank/DDBJ databases">
        <authorList>
            <person name="Guldener U."/>
        </authorList>
    </citation>
    <scope>NUCLEOTIDE SEQUENCE [LARGE SCALE GENOMIC DNA]</scope>
    <source>
        <strain evidence="2">V64-1</strain>
    </source>
</reference>
<evidence type="ECO:0000313" key="1">
    <source>
        <dbReference type="EMBL" id="SCO89274.1"/>
    </source>
</evidence>
<evidence type="ECO:0000313" key="2">
    <source>
        <dbReference type="Proteomes" id="UP000219369"/>
    </source>
</evidence>
<dbReference type="AlphaFoldDB" id="A0A2H3TKV9"/>
<dbReference type="EMBL" id="FMJY01000008">
    <property type="protein sequence ID" value="SCO89274.1"/>
    <property type="molecule type" value="Genomic_DNA"/>
</dbReference>
<organism evidence="1 2">
    <name type="scientific">Fusarium oxysporum</name>
    <name type="common">Fusarium vascular wilt</name>
    <dbReference type="NCBI Taxonomy" id="5507"/>
    <lineage>
        <taxon>Eukaryota</taxon>
        <taxon>Fungi</taxon>
        <taxon>Dikarya</taxon>
        <taxon>Ascomycota</taxon>
        <taxon>Pezizomycotina</taxon>
        <taxon>Sordariomycetes</taxon>
        <taxon>Hypocreomycetidae</taxon>
        <taxon>Hypocreales</taxon>
        <taxon>Nectriaceae</taxon>
        <taxon>Fusarium</taxon>
        <taxon>Fusarium oxysporum species complex</taxon>
    </lineage>
</organism>
<proteinExistence type="predicted"/>
<protein>
    <submittedName>
        <fullName evidence="1">Uncharacterized protein</fullName>
    </submittedName>
</protein>
<sequence length="54" mass="5865">MASIISPSIRQSPNVLAGKTSGLPKLTADPESSWLQKTIKARISIMIITLRWAS</sequence>
<dbReference type="Proteomes" id="UP000219369">
    <property type="component" value="Unassembled WGS sequence"/>
</dbReference>
<name>A0A2H3TKV9_FUSOX</name>